<dbReference type="GO" id="GO:0047265">
    <property type="term" value="F:poly(glycerol-phosphate) alpha-glucosyltransferase activity"/>
    <property type="evidence" value="ECO:0007669"/>
    <property type="project" value="UniProtKB-EC"/>
</dbReference>
<dbReference type="EMBL" id="LS483346">
    <property type="protein sequence ID" value="SQF34634.1"/>
    <property type="molecule type" value="Genomic_DNA"/>
</dbReference>
<reference evidence="4 5" key="1">
    <citation type="submission" date="2018-06" db="EMBL/GenBank/DDBJ databases">
        <authorList>
            <consortium name="Pathogen Informatics"/>
            <person name="Doyle S."/>
        </authorList>
    </citation>
    <scope>NUCLEOTIDE SEQUENCE [LARGE SCALE GENOMIC DNA]</scope>
    <source>
        <strain evidence="4 5">NCTC11085</strain>
    </source>
</reference>
<name>A0A2X3V056_STRSA</name>
<gene>
    <name evidence="4" type="primary">tagE</name>
    <name evidence="4" type="ORF">NCTC11085_01004</name>
</gene>
<dbReference type="Proteomes" id="UP000249623">
    <property type="component" value="Chromosome 1"/>
</dbReference>
<evidence type="ECO:0000313" key="4">
    <source>
        <dbReference type="EMBL" id="SQF34634.1"/>
    </source>
</evidence>
<evidence type="ECO:0000313" key="5">
    <source>
        <dbReference type="Proteomes" id="UP000249623"/>
    </source>
</evidence>
<keyword evidence="2 4" id="KW-0808">Transferase</keyword>
<sequence>MKVVCVDSCIRARAFGIDIALRNRFELFEEMKVPYELWVSEADTDIYANASSRQLVLDSYEALGIDRSKVRFLGIELAGRSLQEFAEEELEPEDWLMMERLDIPENVLLRREQDFHVGRVLHQDHMIALGQELDKKVMGWLDQDVLDSLILVGEGQDAYLPQKMREKALFIPTTYTDQVVQYPRKRVFDPKDIRLVTVSRLSEEKNVLLLLKIMALLKFKGYEQFRLDIYGDGPDMAMLQDVVRLNDLEDMVHFKGYQSQVSYQAYDAYISSSLSEAFATSLYEALVNGLPLIGLDVRYANRAYIKHGENGWLIPQNDANQYILHLERFSQFGEKEWGEFSARSKELANRYHKELLVNLWEKVFKMSKIGD</sequence>
<dbReference type="SUPFAM" id="SSF53756">
    <property type="entry name" value="UDP-Glycosyltransferase/glycogen phosphorylase"/>
    <property type="match status" value="1"/>
</dbReference>
<dbReference type="EC" id="2.4.1.52" evidence="4"/>
<proteinExistence type="predicted"/>
<keyword evidence="1 4" id="KW-0328">Glycosyltransferase</keyword>
<protein>
    <submittedName>
        <fullName evidence="4">Group 1 glycosyl transferase</fullName>
        <ecNumber evidence="4">2.4.1.52</ecNumber>
    </submittedName>
</protein>
<organism evidence="4 5">
    <name type="scientific">Streptococcus sanguinis</name>
    <dbReference type="NCBI Taxonomy" id="1305"/>
    <lineage>
        <taxon>Bacteria</taxon>
        <taxon>Bacillati</taxon>
        <taxon>Bacillota</taxon>
        <taxon>Bacilli</taxon>
        <taxon>Lactobacillales</taxon>
        <taxon>Streptococcaceae</taxon>
        <taxon>Streptococcus</taxon>
    </lineage>
</organism>
<dbReference type="RefSeq" id="WP_002909892.1">
    <property type="nucleotide sequence ID" value="NZ_CP071420.1"/>
</dbReference>
<dbReference type="PANTHER" id="PTHR12526:SF629">
    <property type="entry name" value="TEICHURONIC ACID BIOSYNTHESIS GLYCOSYLTRANSFERASE TUAH-RELATED"/>
    <property type="match status" value="1"/>
</dbReference>
<evidence type="ECO:0000256" key="2">
    <source>
        <dbReference type="ARBA" id="ARBA00022679"/>
    </source>
</evidence>
<dbReference type="Gene3D" id="3.40.50.2000">
    <property type="entry name" value="Glycogen Phosphorylase B"/>
    <property type="match status" value="1"/>
</dbReference>
<evidence type="ECO:0000259" key="3">
    <source>
        <dbReference type="Pfam" id="PF00534"/>
    </source>
</evidence>
<accession>A0A2X3V056</accession>
<dbReference type="PANTHER" id="PTHR12526">
    <property type="entry name" value="GLYCOSYLTRANSFERASE"/>
    <property type="match status" value="1"/>
</dbReference>
<dbReference type="Pfam" id="PF00534">
    <property type="entry name" value="Glycos_transf_1"/>
    <property type="match status" value="1"/>
</dbReference>
<feature type="domain" description="Glycosyl transferase family 1" evidence="3">
    <location>
        <begin position="183"/>
        <end position="330"/>
    </location>
</feature>
<evidence type="ECO:0000256" key="1">
    <source>
        <dbReference type="ARBA" id="ARBA00022676"/>
    </source>
</evidence>
<dbReference type="AlphaFoldDB" id="A0A2X3V056"/>
<dbReference type="InterPro" id="IPR001296">
    <property type="entry name" value="Glyco_trans_1"/>
</dbReference>